<feature type="transmembrane region" description="Helical" evidence="5">
    <location>
        <begin position="76"/>
        <end position="97"/>
    </location>
</feature>
<evidence type="ECO:0000256" key="5">
    <source>
        <dbReference type="SAM" id="Phobius"/>
    </source>
</evidence>
<evidence type="ECO:0000256" key="3">
    <source>
        <dbReference type="ARBA" id="ARBA00022989"/>
    </source>
</evidence>
<dbReference type="AlphaFoldDB" id="A0A0S2HUJ0"/>
<dbReference type="Pfam" id="PF07291">
    <property type="entry name" value="MauE"/>
    <property type="match status" value="1"/>
</dbReference>
<feature type="transmembrane region" description="Helical" evidence="5">
    <location>
        <begin position="117"/>
        <end position="134"/>
    </location>
</feature>
<keyword evidence="2 5" id="KW-0812">Transmembrane</keyword>
<dbReference type="OrthoDB" id="9809429at2"/>
<dbReference type="InterPro" id="IPR009908">
    <property type="entry name" value="Methylamine_util_MauE"/>
</dbReference>
<feature type="transmembrane region" description="Helical" evidence="5">
    <location>
        <begin position="383"/>
        <end position="405"/>
    </location>
</feature>
<sequence length="410" mass="46744">MKFIQNISRLLIGLLFIFSGFVKAIDPLGSTYKFTDYFIAFNMEWLSPAALFLAVALSSIEFVIGFALLNNVYTKISSVLMFVFMSFFTLLTFYLALANPVTDCGCFGDAIKLTNWQTFYKNLVFMIPAGIVFWKRKHFSPRFNRPAQLIIAIVGILISLYISKQSYNHLPAIDFRPYKTGTDINLAMNDNLQGAPQPQFETKIVYEKNGEKKTFTTDNLPDSTWQWVETISNQTDKGYEPPIHNFLLTNNMKQDVTDKVLNDDGFTLMIVAYDIEQIPEASYDLLHEISDVGGANGFNVFLATASNPEDVDQFKREQSLLTKTYFADPITLKTIVRSNPGIVLLKSGVILNKWHYNDFPQANKMSEYHLYKASLQKQHSKTMMLIGFFIGIWLLLSAIFEIVGFKSRYS</sequence>
<feature type="transmembrane region" description="Helical" evidence="5">
    <location>
        <begin position="48"/>
        <end position="69"/>
    </location>
</feature>
<dbReference type="NCBIfam" id="NF045576">
    <property type="entry name" value="BT_3928_fam"/>
    <property type="match status" value="1"/>
</dbReference>
<name>A0A0S2HUJ0_9BACT</name>
<feature type="transmembrane region" description="Helical" evidence="5">
    <location>
        <begin position="146"/>
        <end position="163"/>
    </location>
</feature>
<dbReference type="GO" id="GO:0016020">
    <property type="term" value="C:membrane"/>
    <property type="evidence" value="ECO:0007669"/>
    <property type="project" value="UniProtKB-SubCell"/>
</dbReference>
<evidence type="ECO:0000313" key="7">
    <source>
        <dbReference type="EMBL" id="ALO13712.1"/>
    </source>
</evidence>
<dbReference type="KEGG" id="blq:L21SP5_00030"/>
<evidence type="ECO:0000256" key="4">
    <source>
        <dbReference type="ARBA" id="ARBA00023136"/>
    </source>
</evidence>
<reference evidence="7 8" key="1">
    <citation type="submission" date="2015-11" db="EMBL/GenBank/DDBJ databases">
        <title>Description and complete genome sequence of a novel strain predominating in hypersaline microbial mats and representing a new family of the Bacteriodetes phylum.</title>
        <authorList>
            <person name="Spring S."/>
            <person name="Bunk B."/>
            <person name="Sproer C."/>
            <person name="Klenk H.-P."/>
        </authorList>
    </citation>
    <scope>NUCLEOTIDE SEQUENCE [LARGE SCALE GENOMIC DNA]</scope>
    <source>
        <strain evidence="7 8">L21-Spi-D4</strain>
    </source>
</reference>
<comment type="subcellular location">
    <subcellularLocation>
        <location evidence="1">Membrane</location>
        <topology evidence="1">Multi-pass membrane protein</topology>
    </subcellularLocation>
</comment>
<dbReference type="RefSeq" id="WP_057951351.1">
    <property type="nucleotide sequence ID" value="NZ_CP013118.1"/>
</dbReference>
<keyword evidence="4 5" id="KW-0472">Membrane</keyword>
<organism evidence="7 8">
    <name type="scientific">Salinivirga cyanobacteriivorans</name>
    <dbReference type="NCBI Taxonomy" id="1307839"/>
    <lineage>
        <taxon>Bacteria</taxon>
        <taxon>Pseudomonadati</taxon>
        <taxon>Bacteroidota</taxon>
        <taxon>Bacteroidia</taxon>
        <taxon>Bacteroidales</taxon>
        <taxon>Salinivirgaceae</taxon>
        <taxon>Salinivirga</taxon>
    </lineage>
</organism>
<dbReference type="GO" id="GO:0030416">
    <property type="term" value="P:methylamine metabolic process"/>
    <property type="evidence" value="ECO:0007669"/>
    <property type="project" value="InterPro"/>
</dbReference>
<dbReference type="EMBL" id="CP013118">
    <property type="protein sequence ID" value="ALO13712.1"/>
    <property type="molecule type" value="Genomic_DNA"/>
</dbReference>
<protein>
    <submittedName>
        <fullName evidence="7">DoxX</fullName>
    </submittedName>
</protein>
<gene>
    <name evidence="7" type="ORF">L21SP5_00030</name>
</gene>
<evidence type="ECO:0000259" key="6">
    <source>
        <dbReference type="Pfam" id="PF07291"/>
    </source>
</evidence>
<evidence type="ECO:0000256" key="1">
    <source>
        <dbReference type="ARBA" id="ARBA00004141"/>
    </source>
</evidence>
<keyword evidence="8" id="KW-1185">Reference proteome</keyword>
<proteinExistence type="predicted"/>
<feature type="domain" description="Methylamine utilisation protein MauE" evidence="6">
    <location>
        <begin position="1"/>
        <end position="134"/>
    </location>
</feature>
<dbReference type="Proteomes" id="UP000064893">
    <property type="component" value="Chromosome"/>
</dbReference>
<keyword evidence="3 5" id="KW-1133">Transmembrane helix</keyword>
<evidence type="ECO:0000313" key="8">
    <source>
        <dbReference type="Proteomes" id="UP000064893"/>
    </source>
</evidence>
<accession>A0A0S2HUJ0</accession>
<dbReference type="PATRIC" id="fig|1307839.3.peg.29"/>
<dbReference type="STRING" id="1307839.L21SP5_00030"/>
<evidence type="ECO:0000256" key="2">
    <source>
        <dbReference type="ARBA" id="ARBA00022692"/>
    </source>
</evidence>